<dbReference type="STRING" id="551991.SAMN05192529_13339"/>
<accession>A0A1H4CMM6</accession>
<dbReference type="InterPro" id="IPR008331">
    <property type="entry name" value="Ferritin_DPS_dom"/>
</dbReference>
<sequence length="179" mass="20705">MKNGKLKAATGAALKKTKVGTTVEIGITPAHAQSVANKLQQLLADEQVLYTKTRNYHWNVEGANFMEMHLFYERLYSELAEVIDQIAERIRKIGHYAQGRLEDFLKQAHLLEGEYTNDQTEQLKNLLSDHETIIRYLRNDIDDFDDKFKDAGSADFITGLLQRHEEWAWFIRSYVANTK</sequence>
<evidence type="ECO:0000313" key="4">
    <source>
        <dbReference type="EMBL" id="SEA61573.1"/>
    </source>
</evidence>
<reference evidence="4 5" key="1">
    <citation type="submission" date="2016-10" db="EMBL/GenBank/DDBJ databases">
        <authorList>
            <person name="de Groot N.N."/>
        </authorList>
    </citation>
    <scope>NUCLEOTIDE SEQUENCE [LARGE SCALE GENOMIC DNA]</scope>
    <source>
        <strain evidence="4 5">Vu-144</strain>
    </source>
</reference>
<dbReference type="GO" id="GO:0008199">
    <property type="term" value="F:ferric iron binding"/>
    <property type="evidence" value="ECO:0007669"/>
    <property type="project" value="InterPro"/>
</dbReference>
<dbReference type="Pfam" id="PF00210">
    <property type="entry name" value="Ferritin"/>
    <property type="match status" value="1"/>
</dbReference>
<dbReference type="RefSeq" id="WP_091401181.1">
    <property type="nucleotide sequence ID" value="NZ_FNQY01000033.1"/>
</dbReference>
<dbReference type="PANTHER" id="PTHR42932">
    <property type="entry name" value="GENERAL STRESS PROTEIN 20U"/>
    <property type="match status" value="1"/>
</dbReference>
<dbReference type="GO" id="GO:0003677">
    <property type="term" value="F:DNA binding"/>
    <property type="evidence" value="ECO:0007669"/>
    <property type="project" value="UniProtKB-KW"/>
</dbReference>
<dbReference type="PRINTS" id="PR01346">
    <property type="entry name" value="HELNAPAPROT"/>
</dbReference>
<dbReference type="AlphaFoldDB" id="A0A1H4CMM6"/>
<dbReference type="InterPro" id="IPR002177">
    <property type="entry name" value="DPS_DNA-bd"/>
</dbReference>
<dbReference type="Proteomes" id="UP000199041">
    <property type="component" value="Unassembled WGS sequence"/>
</dbReference>
<dbReference type="SUPFAM" id="SSF47240">
    <property type="entry name" value="Ferritin-like"/>
    <property type="match status" value="1"/>
</dbReference>
<evidence type="ECO:0000256" key="2">
    <source>
        <dbReference type="RuleBase" id="RU003875"/>
    </source>
</evidence>
<organism evidence="4 5">
    <name type="scientific">Arachidicoccus rhizosphaerae</name>
    <dbReference type="NCBI Taxonomy" id="551991"/>
    <lineage>
        <taxon>Bacteria</taxon>
        <taxon>Pseudomonadati</taxon>
        <taxon>Bacteroidota</taxon>
        <taxon>Chitinophagia</taxon>
        <taxon>Chitinophagales</taxon>
        <taxon>Chitinophagaceae</taxon>
        <taxon>Arachidicoccus</taxon>
    </lineage>
</organism>
<protein>
    <submittedName>
        <fullName evidence="4">Starvation-inducible DNA-binding protein</fullName>
    </submittedName>
</protein>
<evidence type="ECO:0000259" key="3">
    <source>
        <dbReference type="Pfam" id="PF00210"/>
    </source>
</evidence>
<dbReference type="PIRSF" id="PIRSF005900">
    <property type="entry name" value="Dps"/>
    <property type="match status" value="1"/>
</dbReference>
<dbReference type="OrthoDB" id="9797023at2"/>
<evidence type="ECO:0000256" key="1">
    <source>
        <dbReference type="ARBA" id="ARBA00009497"/>
    </source>
</evidence>
<dbReference type="EMBL" id="FNQY01000033">
    <property type="protein sequence ID" value="SEA61573.1"/>
    <property type="molecule type" value="Genomic_DNA"/>
</dbReference>
<proteinExistence type="inferred from homology"/>
<dbReference type="PROSITE" id="PS00819">
    <property type="entry name" value="DPS_2"/>
    <property type="match status" value="1"/>
</dbReference>
<dbReference type="InterPro" id="IPR012347">
    <property type="entry name" value="Ferritin-like"/>
</dbReference>
<gene>
    <name evidence="4" type="ORF">SAMN05192529_13339</name>
</gene>
<dbReference type="InterPro" id="IPR009078">
    <property type="entry name" value="Ferritin-like_SF"/>
</dbReference>
<dbReference type="CDD" id="cd01043">
    <property type="entry name" value="DPS"/>
    <property type="match status" value="1"/>
</dbReference>
<name>A0A1H4CMM6_9BACT</name>
<feature type="domain" description="Ferritin/DPS" evidence="3">
    <location>
        <begin position="37"/>
        <end position="178"/>
    </location>
</feature>
<keyword evidence="4" id="KW-0238">DNA-binding</keyword>
<dbReference type="PANTHER" id="PTHR42932:SF3">
    <property type="entry name" value="DNA PROTECTION DURING STARVATION PROTEIN"/>
    <property type="match status" value="1"/>
</dbReference>
<dbReference type="GO" id="GO:0016722">
    <property type="term" value="F:oxidoreductase activity, acting on metal ions"/>
    <property type="evidence" value="ECO:0007669"/>
    <property type="project" value="InterPro"/>
</dbReference>
<comment type="similarity">
    <text evidence="1 2">Belongs to the Dps family.</text>
</comment>
<dbReference type="InterPro" id="IPR023188">
    <property type="entry name" value="DPS_DNA-bd_CS"/>
</dbReference>
<dbReference type="Gene3D" id="1.20.1260.10">
    <property type="match status" value="1"/>
</dbReference>
<evidence type="ECO:0000313" key="5">
    <source>
        <dbReference type="Proteomes" id="UP000199041"/>
    </source>
</evidence>
<keyword evidence="5" id="KW-1185">Reference proteome</keyword>